<sequence>MEEAESLQNEMGSVLLSYTKDDTASGGETCAYVEHAWQHMTLWFSTLL</sequence>
<dbReference type="AlphaFoldDB" id="A0A0A9FG03"/>
<name>A0A0A9FG03_ARUDO</name>
<proteinExistence type="predicted"/>
<accession>A0A0A9FG03</accession>
<evidence type="ECO:0000313" key="1">
    <source>
        <dbReference type="EMBL" id="JAE11282.1"/>
    </source>
</evidence>
<reference evidence="1" key="2">
    <citation type="journal article" date="2015" name="Data Brief">
        <title>Shoot transcriptome of the giant reed, Arundo donax.</title>
        <authorList>
            <person name="Barrero R.A."/>
            <person name="Guerrero F.D."/>
            <person name="Moolhuijzen P."/>
            <person name="Goolsby J.A."/>
            <person name="Tidwell J."/>
            <person name="Bellgard S.E."/>
            <person name="Bellgard M.I."/>
        </authorList>
    </citation>
    <scope>NUCLEOTIDE SEQUENCE</scope>
    <source>
        <tissue evidence="1">Shoot tissue taken approximately 20 cm above the soil surface</tissue>
    </source>
</reference>
<organism evidence="1">
    <name type="scientific">Arundo donax</name>
    <name type="common">Giant reed</name>
    <name type="synonym">Donax arundinaceus</name>
    <dbReference type="NCBI Taxonomy" id="35708"/>
    <lineage>
        <taxon>Eukaryota</taxon>
        <taxon>Viridiplantae</taxon>
        <taxon>Streptophyta</taxon>
        <taxon>Embryophyta</taxon>
        <taxon>Tracheophyta</taxon>
        <taxon>Spermatophyta</taxon>
        <taxon>Magnoliopsida</taxon>
        <taxon>Liliopsida</taxon>
        <taxon>Poales</taxon>
        <taxon>Poaceae</taxon>
        <taxon>PACMAD clade</taxon>
        <taxon>Arundinoideae</taxon>
        <taxon>Arundineae</taxon>
        <taxon>Arundo</taxon>
    </lineage>
</organism>
<reference evidence="1" key="1">
    <citation type="submission" date="2014-09" db="EMBL/GenBank/DDBJ databases">
        <authorList>
            <person name="Magalhaes I.L.F."/>
            <person name="Oliveira U."/>
            <person name="Santos F.R."/>
            <person name="Vidigal T.H.D.A."/>
            <person name="Brescovit A.D."/>
            <person name="Santos A.J."/>
        </authorList>
    </citation>
    <scope>NUCLEOTIDE SEQUENCE</scope>
    <source>
        <tissue evidence="1">Shoot tissue taken approximately 20 cm above the soil surface</tissue>
    </source>
</reference>
<dbReference type="EMBL" id="GBRH01186614">
    <property type="protein sequence ID" value="JAE11282.1"/>
    <property type="molecule type" value="Transcribed_RNA"/>
</dbReference>
<protein>
    <submittedName>
        <fullName evidence="1">Uncharacterized protein</fullName>
    </submittedName>
</protein>